<sequence length="116" mass="12126">MSETRTTASGLMIEELNVGDGAEAKAGQTVSVHYTGWLTDGSKFDSSVDRNDPFDFPLGRGYVIPGWDEGVAGMKVGGRRKLTIPPELGYGAAGAGGVIPPNATLVFEVELLGIRG</sequence>
<dbReference type="PANTHER" id="PTHR43811:SF19">
    <property type="entry name" value="39 KDA FK506-BINDING NUCLEAR PROTEIN"/>
    <property type="match status" value="1"/>
</dbReference>
<evidence type="ECO:0000256" key="6">
    <source>
        <dbReference type="PROSITE-ProRule" id="PRU00277"/>
    </source>
</evidence>
<comment type="catalytic activity">
    <reaction evidence="1 6 7">
        <text>[protein]-peptidylproline (omega=180) = [protein]-peptidylproline (omega=0)</text>
        <dbReference type="Rhea" id="RHEA:16237"/>
        <dbReference type="Rhea" id="RHEA-COMP:10747"/>
        <dbReference type="Rhea" id="RHEA-COMP:10748"/>
        <dbReference type="ChEBI" id="CHEBI:83833"/>
        <dbReference type="ChEBI" id="CHEBI:83834"/>
        <dbReference type="EC" id="5.2.1.8"/>
    </reaction>
</comment>
<evidence type="ECO:0000256" key="5">
    <source>
        <dbReference type="ARBA" id="ARBA00056164"/>
    </source>
</evidence>
<dbReference type="PANTHER" id="PTHR43811">
    <property type="entry name" value="FKBP-TYPE PEPTIDYL-PROLYL CIS-TRANS ISOMERASE FKPA"/>
    <property type="match status" value="1"/>
</dbReference>
<dbReference type="PROSITE" id="PS50059">
    <property type="entry name" value="FKBP_PPIASE"/>
    <property type="match status" value="1"/>
</dbReference>
<dbReference type="RefSeq" id="WP_126462940.1">
    <property type="nucleotide sequence ID" value="NZ_AP018721.1"/>
</dbReference>
<dbReference type="AlphaFoldDB" id="A0A4R3JS89"/>
<proteinExistence type="inferred from homology"/>
<evidence type="ECO:0000259" key="8">
    <source>
        <dbReference type="PROSITE" id="PS50059"/>
    </source>
</evidence>
<dbReference type="OrthoDB" id="280278at2"/>
<dbReference type="InterPro" id="IPR001179">
    <property type="entry name" value="PPIase_FKBP_dom"/>
</dbReference>
<dbReference type="Proteomes" id="UP000295135">
    <property type="component" value="Unassembled WGS sequence"/>
</dbReference>
<evidence type="ECO:0000313" key="10">
    <source>
        <dbReference type="Proteomes" id="UP000295135"/>
    </source>
</evidence>
<dbReference type="SUPFAM" id="SSF54534">
    <property type="entry name" value="FKBP-like"/>
    <property type="match status" value="1"/>
</dbReference>
<evidence type="ECO:0000256" key="3">
    <source>
        <dbReference type="ARBA" id="ARBA00023110"/>
    </source>
</evidence>
<evidence type="ECO:0000256" key="2">
    <source>
        <dbReference type="ARBA" id="ARBA00006577"/>
    </source>
</evidence>
<protein>
    <recommendedName>
        <fullName evidence="7">Peptidyl-prolyl cis-trans isomerase</fullName>
        <ecNumber evidence="7">5.2.1.8</ecNumber>
    </recommendedName>
</protein>
<dbReference type="FunFam" id="3.10.50.40:FF:000006">
    <property type="entry name" value="Peptidyl-prolyl cis-trans isomerase"/>
    <property type="match status" value="1"/>
</dbReference>
<keyword evidence="3 6" id="KW-0697">Rotamase</keyword>
<comment type="function">
    <text evidence="5">PPIases accelerate the folding of proteins.</text>
</comment>
<evidence type="ECO:0000256" key="1">
    <source>
        <dbReference type="ARBA" id="ARBA00000971"/>
    </source>
</evidence>
<name>A0A4R3JS89_9PROT</name>
<reference evidence="9 10" key="1">
    <citation type="submission" date="2019-03" db="EMBL/GenBank/DDBJ databases">
        <title>Genomic Encyclopedia of Type Strains, Phase IV (KMG-IV): sequencing the most valuable type-strain genomes for metagenomic binning, comparative biology and taxonomic classification.</title>
        <authorList>
            <person name="Goeker M."/>
        </authorList>
    </citation>
    <scope>NUCLEOTIDE SEQUENCE [LARGE SCALE GENOMIC DNA]</scope>
    <source>
        <strain evidence="9 10">DSM 103923</strain>
    </source>
</reference>
<evidence type="ECO:0000256" key="4">
    <source>
        <dbReference type="ARBA" id="ARBA00023235"/>
    </source>
</evidence>
<evidence type="ECO:0000313" key="9">
    <source>
        <dbReference type="EMBL" id="TCS70028.1"/>
    </source>
</evidence>
<comment type="caution">
    <text evidence="9">The sequence shown here is derived from an EMBL/GenBank/DDBJ whole genome shotgun (WGS) entry which is preliminary data.</text>
</comment>
<accession>A0A4R3JS89</accession>
<dbReference type="EMBL" id="SLZY01000018">
    <property type="protein sequence ID" value="TCS70028.1"/>
    <property type="molecule type" value="Genomic_DNA"/>
</dbReference>
<evidence type="ECO:0000256" key="7">
    <source>
        <dbReference type="RuleBase" id="RU003915"/>
    </source>
</evidence>
<dbReference type="Gene3D" id="3.10.50.40">
    <property type="match status" value="1"/>
</dbReference>
<dbReference type="GO" id="GO:0003755">
    <property type="term" value="F:peptidyl-prolyl cis-trans isomerase activity"/>
    <property type="evidence" value="ECO:0007669"/>
    <property type="project" value="UniProtKB-UniRule"/>
</dbReference>
<gene>
    <name evidence="9" type="ORF">EDC61_11842</name>
</gene>
<dbReference type="Pfam" id="PF00254">
    <property type="entry name" value="FKBP_C"/>
    <property type="match status" value="1"/>
</dbReference>
<dbReference type="EC" id="5.2.1.8" evidence="7"/>
<comment type="similarity">
    <text evidence="2 7">Belongs to the FKBP-type PPIase family.</text>
</comment>
<feature type="domain" description="PPIase FKBP-type" evidence="8">
    <location>
        <begin position="27"/>
        <end position="115"/>
    </location>
</feature>
<keyword evidence="4 6" id="KW-0413">Isomerase</keyword>
<dbReference type="InterPro" id="IPR046357">
    <property type="entry name" value="PPIase_dom_sf"/>
</dbReference>
<organism evidence="9 10">
    <name type="scientific">Sulfuritortus calidifontis</name>
    <dbReference type="NCBI Taxonomy" id="1914471"/>
    <lineage>
        <taxon>Bacteria</taxon>
        <taxon>Pseudomonadati</taxon>
        <taxon>Pseudomonadota</taxon>
        <taxon>Betaproteobacteria</taxon>
        <taxon>Nitrosomonadales</taxon>
        <taxon>Thiobacillaceae</taxon>
        <taxon>Sulfuritortus</taxon>
    </lineage>
</organism>
<keyword evidence="10" id="KW-1185">Reference proteome</keyword>